<dbReference type="RefSeq" id="WP_234129309.1">
    <property type="nucleotide sequence ID" value="NZ_JAHYQA010000021.1"/>
</dbReference>
<evidence type="ECO:0008006" key="3">
    <source>
        <dbReference type="Google" id="ProtNLM"/>
    </source>
</evidence>
<evidence type="ECO:0000313" key="2">
    <source>
        <dbReference type="Proteomes" id="UP001200544"/>
    </source>
</evidence>
<proteinExistence type="predicted"/>
<organism evidence="1 2">
    <name type="scientific">Bacteroides thetaiotaomicron</name>
    <dbReference type="NCBI Taxonomy" id="818"/>
    <lineage>
        <taxon>Bacteria</taxon>
        <taxon>Pseudomonadati</taxon>
        <taxon>Bacteroidota</taxon>
        <taxon>Bacteroidia</taxon>
        <taxon>Bacteroidales</taxon>
        <taxon>Bacteroidaceae</taxon>
        <taxon>Bacteroides</taxon>
    </lineage>
</organism>
<comment type="caution">
    <text evidence="1">The sequence shown here is derived from an EMBL/GenBank/DDBJ whole genome shotgun (WGS) entry which is preliminary data.</text>
</comment>
<reference evidence="1" key="1">
    <citation type="submission" date="2021-07" db="EMBL/GenBank/DDBJ databases">
        <title>Comparative genomics of Bacteroides fragilis group isolates reveals species-dependent resistance mechanisms and validates clinical tools for resistance prediction.</title>
        <authorList>
            <person name="Wallace M.J."/>
            <person name="Jean S."/>
            <person name="Wallace M.A."/>
            <person name="Carey-Ann B.D."/>
            <person name="Dantas G."/>
        </authorList>
    </citation>
    <scope>NUCLEOTIDE SEQUENCE</scope>
    <source>
        <strain evidence="1">BJH_160</strain>
    </source>
</reference>
<name>A0AAW4ZBV8_BACT4</name>
<dbReference type="Proteomes" id="UP001200544">
    <property type="component" value="Unassembled WGS sequence"/>
</dbReference>
<dbReference type="AlphaFoldDB" id="A0AAW4ZBV8"/>
<gene>
    <name evidence="1" type="ORF">K0H07_24065</name>
</gene>
<sequence length="69" mass="7913">MILPVPEKEKSLNFEKNQGLILFCFLKVVPPGIEPFASVYSKILIDYTFTALSFMKAIELALHQIHRFS</sequence>
<evidence type="ECO:0000313" key="1">
    <source>
        <dbReference type="EMBL" id="MCE9240220.1"/>
    </source>
</evidence>
<accession>A0AAW4ZBV8</accession>
<protein>
    <recommendedName>
        <fullName evidence="3">Transposase</fullName>
    </recommendedName>
</protein>
<dbReference type="EMBL" id="JAHYQA010000021">
    <property type="protein sequence ID" value="MCE9240220.1"/>
    <property type="molecule type" value="Genomic_DNA"/>
</dbReference>